<evidence type="ECO:0000313" key="2">
    <source>
        <dbReference type="EMBL" id="KAH3686106.1"/>
    </source>
</evidence>
<comment type="caution">
    <text evidence="2">The sequence shown here is derived from an EMBL/GenBank/DDBJ whole genome shotgun (WGS) entry which is preliminary data.</text>
</comment>
<dbReference type="EMBL" id="JAEUBG010001649">
    <property type="protein sequence ID" value="KAH3686106.1"/>
    <property type="molecule type" value="Genomic_DNA"/>
</dbReference>
<evidence type="ECO:0000256" key="1">
    <source>
        <dbReference type="SAM" id="MobiDB-lite"/>
    </source>
</evidence>
<gene>
    <name evidence="2" type="ORF">WICPIJ_002921</name>
</gene>
<reference evidence="2" key="2">
    <citation type="submission" date="2021-01" db="EMBL/GenBank/DDBJ databases">
        <authorList>
            <person name="Schikora-Tamarit M.A."/>
        </authorList>
    </citation>
    <scope>NUCLEOTIDE SEQUENCE</scope>
    <source>
        <strain evidence="2">CBS2887</strain>
    </source>
</reference>
<accession>A0A9P8TPQ4</accession>
<feature type="compositionally biased region" description="Basic and acidic residues" evidence="1">
    <location>
        <begin position="89"/>
        <end position="100"/>
    </location>
</feature>
<protein>
    <submittedName>
        <fullName evidence="2">Uncharacterized protein</fullName>
    </submittedName>
</protein>
<name>A0A9P8TPQ4_WICPI</name>
<feature type="compositionally biased region" description="Polar residues" evidence="1">
    <location>
        <begin position="101"/>
        <end position="119"/>
    </location>
</feature>
<reference evidence="2" key="1">
    <citation type="journal article" date="2021" name="Open Biol.">
        <title>Shared evolutionary footprints suggest mitochondrial oxidative damage underlies multiple complex I losses in fungi.</title>
        <authorList>
            <person name="Schikora-Tamarit M.A."/>
            <person name="Marcet-Houben M."/>
            <person name="Nosek J."/>
            <person name="Gabaldon T."/>
        </authorList>
    </citation>
    <scope>NUCLEOTIDE SEQUENCE</scope>
    <source>
        <strain evidence="2">CBS2887</strain>
    </source>
</reference>
<organism evidence="2 3">
    <name type="scientific">Wickerhamomyces pijperi</name>
    <name type="common">Yeast</name>
    <name type="synonym">Pichia pijperi</name>
    <dbReference type="NCBI Taxonomy" id="599730"/>
    <lineage>
        <taxon>Eukaryota</taxon>
        <taxon>Fungi</taxon>
        <taxon>Dikarya</taxon>
        <taxon>Ascomycota</taxon>
        <taxon>Saccharomycotina</taxon>
        <taxon>Saccharomycetes</taxon>
        <taxon>Phaffomycetales</taxon>
        <taxon>Wickerhamomycetaceae</taxon>
        <taxon>Wickerhamomyces</taxon>
    </lineage>
</organism>
<evidence type="ECO:0000313" key="3">
    <source>
        <dbReference type="Proteomes" id="UP000774326"/>
    </source>
</evidence>
<sequence>MMLLQDPIENNLEKDELTPKQILNLPNKQLMATAERCLNVDNSLMQGTAMIIFVRLLSFQEHEDYNHLEKAMYAQQKYNPPNLNRIRSKRLERENKEKNKPYSTTQMLETTASRQETTK</sequence>
<feature type="region of interest" description="Disordered" evidence="1">
    <location>
        <begin position="76"/>
        <end position="119"/>
    </location>
</feature>
<keyword evidence="3" id="KW-1185">Reference proteome</keyword>
<dbReference type="Proteomes" id="UP000774326">
    <property type="component" value="Unassembled WGS sequence"/>
</dbReference>
<dbReference type="AlphaFoldDB" id="A0A9P8TPQ4"/>
<proteinExistence type="predicted"/>